<accession>A0A8H3YL84</accession>
<keyword evidence="2" id="KW-0812">Transmembrane</keyword>
<feature type="transmembrane region" description="Helical" evidence="2">
    <location>
        <begin position="30"/>
        <end position="50"/>
    </location>
</feature>
<dbReference type="EMBL" id="WNWS01000771">
    <property type="protein sequence ID" value="KAE9963848.1"/>
    <property type="molecule type" value="Genomic_DNA"/>
</dbReference>
<comment type="caution">
    <text evidence="3">The sequence shown here is derived from an EMBL/GenBank/DDBJ whole genome shotgun (WGS) entry which is preliminary data.</text>
</comment>
<feature type="compositionally biased region" description="Basic residues" evidence="1">
    <location>
        <begin position="77"/>
        <end position="89"/>
    </location>
</feature>
<sequence>MTPKAFDATLYLRTFSQHCPAFYNLQTLPITLAIMVLLGGLELLAGAYLINEHKKHKKEKARIQEEQANIQSSTPRPSRRRSTSPKRQKLYREDRKHRSKSPTRHEGSAKRRPHYDEPSGAKPTAAIVPASYYHPPPPKAQDSLMSAYQVPSSAPPTYFAPPPTTQSPQAVARPLPPASPVSPMESEYQSHAPFDISDGFSPEQRQHQPMYANNHAPVQYPDHLVELGDPSLTGEHEPQFQYDDGLIYDERRNRHVRFAIPRNGDETQLEVVHPRNVPPPPYTP</sequence>
<keyword evidence="2" id="KW-0472">Membrane</keyword>
<reference evidence="3 4" key="1">
    <citation type="submission" date="2018-12" db="EMBL/GenBank/DDBJ databases">
        <title>Venturia inaequalis Genome Resource.</title>
        <authorList>
            <person name="Lichtner F.J."/>
        </authorList>
    </citation>
    <scope>NUCLEOTIDE SEQUENCE [LARGE SCALE GENOMIC DNA]</scope>
    <source>
        <strain evidence="3 4">120213</strain>
    </source>
</reference>
<evidence type="ECO:0000256" key="1">
    <source>
        <dbReference type="SAM" id="MobiDB-lite"/>
    </source>
</evidence>
<protein>
    <submittedName>
        <fullName evidence="3">Uncharacterized protein</fullName>
    </submittedName>
</protein>
<keyword evidence="2" id="KW-1133">Transmembrane helix</keyword>
<evidence type="ECO:0000256" key="2">
    <source>
        <dbReference type="SAM" id="Phobius"/>
    </source>
</evidence>
<name>A0A8H3YL84_VENIN</name>
<dbReference type="AlphaFoldDB" id="A0A8H3YL84"/>
<evidence type="ECO:0000313" key="3">
    <source>
        <dbReference type="EMBL" id="KAE9963848.1"/>
    </source>
</evidence>
<organism evidence="3 4">
    <name type="scientific">Venturia inaequalis</name>
    <name type="common">Apple scab fungus</name>
    <dbReference type="NCBI Taxonomy" id="5025"/>
    <lineage>
        <taxon>Eukaryota</taxon>
        <taxon>Fungi</taxon>
        <taxon>Dikarya</taxon>
        <taxon>Ascomycota</taxon>
        <taxon>Pezizomycotina</taxon>
        <taxon>Dothideomycetes</taxon>
        <taxon>Pleosporomycetidae</taxon>
        <taxon>Venturiales</taxon>
        <taxon>Venturiaceae</taxon>
        <taxon>Venturia</taxon>
    </lineage>
</organism>
<feature type="compositionally biased region" description="Basic and acidic residues" evidence="1">
    <location>
        <begin position="103"/>
        <end position="119"/>
    </location>
</feature>
<feature type="region of interest" description="Disordered" evidence="1">
    <location>
        <begin position="59"/>
        <end position="186"/>
    </location>
</feature>
<gene>
    <name evidence="3" type="ORF">EG328_011011</name>
</gene>
<evidence type="ECO:0000313" key="4">
    <source>
        <dbReference type="Proteomes" id="UP000447873"/>
    </source>
</evidence>
<dbReference type="Proteomes" id="UP000447873">
    <property type="component" value="Unassembled WGS sequence"/>
</dbReference>
<proteinExistence type="predicted"/>